<gene>
    <name evidence="2" type="ORF">QO001_003063</name>
</gene>
<evidence type="ECO:0000313" key="3">
    <source>
        <dbReference type="Proteomes" id="UP001223420"/>
    </source>
</evidence>
<feature type="domain" description="Restriction endonuclease type IV Mrr" evidence="1">
    <location>
        <begin position="203"/>
        <end position="304"/>
    </location>
</feature>
<dbReference type="Pfam" id="PF04471">
    <property type="entry name" value="Mrr_cat"/>
    <property type="match status" value="1"/>
</dbReference>
<proteinExistence type="predicted"/>
<evidence type="ECO:0000259" key="1">
    <source>
        <dbReference type="Pfam" id="PF04471"/>
    </source>
</evidence>
<dbReference type="GO" id="GO:0004519">
    <property type="term" value="F:endonuclease activity"/>
    <property type="evidence" value="ECO:0007669"/>
    <property type="project" value="InterPro"/>
</dbReference>
<dbReference type="AlphaFoldDB" id="A0AAJ1TSI3"/>
<dbReference type="GO" id="GO:0003677">
    <property type="term" value="F:DNA binding"/>
    <property type="evidence" value="ECO:0007669"/>
    <property type="project" value="InterPro"/>
</dbReference>
<dbReference type="RefSeq" id="WP_230366511.1">
    <property type="nucleotide sequence ID" value="NZ_JAJALK010000005.1"/>
</dbReference>
<comment type="caution">
    <text evidence="2">The sequence shown here is derived from an EMBL/GenBank/DDBJ whole genome shotgun (WGS) entry which is preliminary data.</text>
</comment>
<evidence type="ECO:0000313" key="2">
    <source>
        <dbReference type="EMBL" id="MDQ0544134.1"/>
    </source>
</evidence>
<dbReference type="EMBL" id="JAUSWL010000004">
    <property type="protein sequence ID" value="MDQ0544134.1"/>
    <property type="molecule type" value="Genomic_DNA"/>
</dbReference>
<dbReference type="Proteomes" id="UP001223420">
    <property type="component" value="Unassembled WGS sequence"/>
</dbReference>
<reference evidence="2" key="1">
    <citation type="submission" date="2023-07" db="EMBL/GenBank/DDBJ databases">
        <title>Genomic Encyclopedia of Type Strains, Phase IV (KMG-IV): sequencing the most valuable type-strain genomes for metagenomic binning, comparative biology and taxonomic classification.</title>
        <authorList>
            <person name="Goeker M."/>
        </authorList>
    </citation>
    <scope>NUCLEOTIDE SEQUENCE</scope>
    <source>
        <strain evidence="2">DSM 19569</strain>
    </source>
</reference>
<accession>A0AAJ1TSI3</accession>
<organism evidence="2 3">
    <name type="scientific">Methylobacterium brachiatum</name>
    <dbReference type="NCBI Taxonomy" id="269660"/>
    <lineage>
        <taxon>Bacteria</taxon>
        <taxon>Pseudomonadati</taxon>
        <taxon>Pseudomonadota</taxon>
        <taxon>Alphaproteobacteria</taxon>
        <taxon>Hyphomicrobiales</taxon>
        <taxon>Methylobacteriaceae</taxon>
        <taxon>Methylobacterium</taxon>
    </lineage>
</organism>
<protein>
    <recommendedName>
        <fullName evidence="1">Restriction endonuclease type IV Mrr domain-containing protein</fullName>
    </recommendedName>
</protein>
<dbReference type="InterPro" id="IPR007560">
    <property type="entry name" value="Restrct_endonuc_IV_Mrr"/>
</dbReference>
<sequence>MTLHIPVPPAAIPMPPLAPSAVRYIKLGPGGAWAKACLAEGVIRFGSPDEPHAECLAGDWDGARAALARDGRRPPGEVSQVLRELRDFHTLPAEALWITFAEGRLWWAFAEPEVTRVPVGTDGVVERRTRAGWRDFNLLGAPLTTASLSSRLTQLQGYQRTICKVAAEDYLLRRINDIDEPAVVRARAVRAEMIQAAEALIAGLHWADFEVLADLLMARSGWQRVSALGGSQAEVDLVVEQPATGERGFVQVKSRATQAVLADSIAAYRTSDGYARMFFVCHSPVGALAADGPDVHLLTGGELARRSVEAGLLDWLIERNG</sequence>
<name>A0AAJ1TSI3_9HYPH</name>
<dbReference type="GO" id="GO:0009307">
    <property type="term" value="P:DNA restriction-modification system"/>
    <property type="evidence" value="ECO:0007669"/>
    <property type="project" value="InterPro"/>
</dbReference>